<dbReference type="RefSeq" id="XP_033686755.1">
    <property type="nucleotide sequence ID" value="XM_033832926.1"/>
</dbReference>
<dbReference type="GeneID" id="54586256"/>
<evidence type="ECO:0000313" key="3">
    <source>
        <dbReference type="Proteomes" id="UP000800094"/>
    </source>
</evidence>
<feature type="compositionally biased region" description="Basic and acidic residues" evidence="1">
    <location>
        <begin position="89"/>
        <end position="101"/>
    </location>
</feature>
<feature type="region of interest" description="Disordered" evidence="1">
    <location>
        <begin position="135"/>
        <end position="157"/>
    </location>
</feature>
<sequence>MRPLKEIRQEARRMKKQNPAGMPDTITSLKAEFVQLLAECKQLNSKLADNSAVWAELKKKRAECAEKYILHGRLSAICRELVQVARADREARMERKRGREAGEDDDEVEVTKKLKAEFEIEEAFERARSEVREVGVEVETEMEMEMEDAGTDEEAVI</sequence>
<dbReference type="Proteomes" id="UP000800094">
    <property type="component" value="Unassembled WGS sequence"/>
</dbReference>
<protein>
    <submittedName>
        <fullName evidence="2">Uncharacterized protein</fullName>
    </submittedName>
</protein>
<evidence type="ECO:0000256" key="1">
    <source>
        <dbReference type="SAM" id="MobiDB-lite"/>
    </source>
</evidence>
<reference evidence="2" key="1">
    <citation type="journal article" date="2020" name="Stud. Mycol.">
        <title>101 Dothideomycetes genomes: a test case for predicting lifestyles and emergence of pathogens.</title>
        <authorList>
            <person name="Haridas S."/>
            <person name="Albert R."/>
            <person name="Binder M."/>
            <person name="Bloem J."/>
            <person name="Labutti K."/>
            <person name="Salamov A."/>
            <person name="Andreopoulos B."/>
            <person name="Baker S."/>
            <person name="Barry K."/>
            <person name="Bills G."/>
            <person name="Bluhm B."/>
            <person name="Cannon C."/>
            <person name="Castanera R."/>
            <person name="Culley D."/>
            <person name="Daum C."/>
            <person name="Ezra D."/>
            <person name="Gonzalez J."/>
            <person name="Henrissat B."/>
            <person name="Kuo A."/>
            <person name="Liang C."/>
            <person name="Lipzen A."/>
            <person name="Lutzoni F."/>
            <person name="Magnuson J."/>
            <person name="Mondo S."/>
            <person name="Nolan M."/>
            <person name="Ohm R."/>
            <person name="Pangilinan J."/>
            <person name="Park H.-J."/>
            <person name="Ramirez L."/>
            <person name="Alfaro M."/>
            <person name="Sun H."/>
            <person name="Tritt A."/>
            <person name="Yoshinaga Y."/>
            <person name="Zwiers L.-H."/>
            <person name="Turgeon B."/>
            <person name="Goodwin S."/>
            <person name="Spatafora J."/>
            <person name="Crous P."/>
            <person name="Grigoriev I."/>
        </authorList>
    </citation>
    <scope>NUCLEOTIDE SEQUENCE</scope>
    <source>
        <strain evidence="2">CBS 122368</strain>
    </source>
</reference>
<proteinExistence type="predicted"/>
<dbReference type="AlphaFoldDB" id="A0A6A6IMS4"/>
<accession>A0A6A6IMS4</accession>
<feature type="compositionally biased region" description="Acidic residues" evidence="1">
    <location>
        <begin position="136"/>
        <end position="157"/>
    </location>
</feature>
<organism evidence="2 3">
    <name type="scientific">Trematosphaeria pertusa</name>
    <dbReference type="NCBI Taxonomy" id="390896"/>
    <lineage>
        <taxon>Eukaryota</taxon>
        <taxon>Fungi</taxon>
        <taxon>Dikarya</taxon>
        <taxon>Ascomycota</taxon>
        <taxon>Pezizomycotina</taxon>
        <taxon>Dothideomycetes</taxon>
        <taxon>Pleosporomycetidae</taxon>
        <taxon>Pleosporales</taxon>
        <taxon>Massarineae</taxon>
        <taxon>Trematosphaeriaceae</taxon>
        <taxon>Trematosphaeria</taxon>
    </lineage>
</organism>
<evidence type="ECO:0000313" key="2">
    <source>
        <dbReference type="EMBL" id="KAF2251751.1"/>
    </source>
</evidence>
<dbReference type="EMBL" id="ML987192">
    <property type="protein sequence ID" value="KAF2251751.1"/>
    <property type="molecule type" value="Genomic_DNA"/>
</dbReference>
<gene>
    <name evidence="2" type="ORF">BU26DRAFT_561557</name>
</gene>
<keyword evidence="3" id="KW-1185">Reference proteome</keyword>
<feature type="region of interest" description="Disordered" evidence="1">
    <location>
        <begin position="89"/>
        <end position="108"/>
    </location>
</feature>
<name>A0A6A6IMS4_9PLEO</name>